<dbReference type="OrthoDB" id="1890867at2759"/>
<dbReference type="InterPro" id="IPR056284">
    <property type="entry name" value="AIR9-like_A9"/>
</dbReference>
<evidence type="ECO:0000259" key="1">
    <source>
        <dbReference type="Pfam" id="PF23197"/>
    </source>
</evidence>
<dbReference type="Pfam" id="PF23197">
    <property type="entry name" value="IG_AIR9"/>
    <property type="match status" value="1"/>
</dbReference>
<accession>A0A843UL84</accession>
<protein>
    <recommendedName>
        <fullName evidence="1">AIR9-like A9 domain-containing protein</fullName>
    </recommendedName>
</protein>
<feature type="domain" description="AIR9-like A9" evidence="1">
    <location>
        <begin position="253"/>
        <end position="332"/>
    </location>
</feature>
<comment type="caution">
    <text evidence="2">The sequence shown here is derived from an EMBL/GenBank/DDBJ whole genome shotgun (WGS) entry which is preliminary data.</text>
</comment>
<sequence length="432" mass="48731">MDPEIEELFSRSRQQQEEILLLRKQILDASTKEQQLLNEKHVLERKVLDLHMALSGKQNDAVSDSMKELTGRKGYLEDNLRLADELKVMEDENYMFTSSLLKLLGEYGVRPALLDALSISSVTKRIYHQLQWQLRSSHVPDAYGYQYNQLGHDVHMEPAVDQPGFHHQDGRDPKQLKFAPSMDMRYPVNSERNKDISFVVPRDAEGPIAFRPYGDGPSDITDPKATGVDSQFPLPPNQQMYDSEVGEDLPGIESFQIIGDARPGGTLRACGFPVNRTTLCIFQWVRHLQDGTRQYIEGATNPDYVVTADDVDKLIAVECIPMDDGGRQGELVRHFANNQNVIACDPDMQHEIETYVSAGKAMFTVLLLIKVPYGFSTQFVLTSSNGTSRPFNTSETSHPPSSENDVRLRDLIVLTMRIFQSKALDDKKKGKA</sequence>
<dbReference type="GO" id="GO:0005886">
    <property type="term" value="C:plasma membrane"/>
    <property type="evidence" value="ECO:0007669"/>
    <property type="project" value="TreeGrafter"/>
</dbReference>
<proteinExistence type="predicted"/>
<name>A0A843UL84_COLES</name>
<dbReference type="FunFam" id="2.60.40.2700:FF:000001">
    <property type="entry name" value="Transmembrane protein"/>
    <property type="match status" value="1"/>
</dbReference>
<evidence type="ECO:0000313" key="2">
    <source>
        <dbReference type="EMBL" id="MQL84121.1"/>
    </source>
</evidence>
<evidence type="ECO:0000313" key="3">
    <source>
        <dbReference type="Proteomes" id="UP000652761"/>
    </source>
</evidence>
<dbReference type="PANTHER" id="PTHR31149:SF7">
    <property type="entry name" value="EXPRESSED PROTEIN"/>
    <property type="match status" value="1"/>
</dbReference>
<dbReference type="Gene3D" id="2.60.40.2700">
    <property type="match status" value="1"/>
</dbReference>
<dbReference type="EMBL" id="NMUH01000739">
    <property type="protein sequence ID" value="MQL84121.1"/>
    <property type="molecule type" value="Genomic_DNA"/>
</dbReference>
<gene>
    <name evidence="2" type="ORF">Taro_016613</name>
</gene>
<reference evidence="2" key="1">
    <citation type="submission" date="2017-07" db="EMBL/GenBank/DDBJ databases">
        <title>Taro Niue Genome Assembly and Annotation.</title>
        <authorList>
            <person name="Atibalentja N."/>
            <person name="Keating K."/>
            <person name="Fields C.J."/>
        </authorList>
    </citation>
    <scope>NUCLEOTIDE SEQUENCE</scope>
    <source>
        <strain evidence="2">Niue_2</strain>
        <tissue evidence="2">Leaf</tissue>
    </source>
</reference>
<dbReference type="Proteomes" id="UP000652761">
    <property type="component" value="Unassembled WGS sequence"/>
</dbReference>
<keyword evidence="3" id="KW-1185">Reference proteome</keyword>
<dbReference type="PANTHER" id="PTHR31149">
    <property type="entry name" value="EXPRESSED PROTEIN"/>
    <property type="match status" value="1"/>
</dbReference>
<organism evidence="2 3">
    <name type="scientific">Colocasia esculenta</name>
    <name type="common">Wild taro</name>
    <name type="synonym">Arum esculentum</name>
    <dbReference type="NCBI Taxonomy" id="4460"/>
    <lineage>
        <taxon>Eukaryota</taxon>
        <taxon>Viridiplantae</taxon>
        <taxon>Streptophyta</taxon>
        <taxon>Embryophyta</taxon>
        <taxon>Tracheophyta</taxon>
        <taxon>Spermatophyta</taxon>
        <taxon>Magnoliopsida</taxon>
        <taxon>Liliopsida</taxon>
        <taxon>Araceae</taxon>
        <taxon>Aroideae</taxon>
        <taxon>Colocasieae</taxon>
        <taxon>Colocasia</taxon>
    </lineage>
</organism>
<dbReference type="AlphaFoldDB" id="A0A843UL84"/>